<feature type="region of interest" description="Disordered" evidence="1">
    <location>
        <begin position="47"/>
        <end position="74"/>
    </location>
</feature>
<evidence type="ECO:0000313" key="3">
    <source>
        <dbReference type="Proteomes" id="UP000504629"/>
    </source>
</evidence>
<keyword evidence="3" id="KW-1185">Reference proteome</keyword>
<evidence type="ECO:0000256" key="2">
    <source>
        <dbReference type="SAM" id="SignalP"/>
    </source>
</evidence>
<accession>A0A6J2JP55</accession>
<sequence length="151" mass="16021">MKSTIIVLIVTCLTSLYVDGVPLVLRESSPSGESIVAISTSDTNGDSFATRTNDGSRKRIAQSISVASSGKTGTGRSFASASSSAGHPYLFPFYISPFQGFPINDWVRNVESFYDPSFAGHGESITAVNENGHIYGEINGVPFDNSAKNDS</sequence>
<name>A0A6J2JP55_BOMMA</name>
<dbReference type="KEGG" id="bman:114243996"/>
<evidence type="ECO:0000313" key="4">
    <source>
        <dbReference type="RefSeq" id="XP_028031471.1"/>
    </source>
</evidence>
<evidence type="ECO:0000256" key="1">
    <source>
        <dbReference type="SAM" id="MobiDB-lite"/>
    </source>
</evidence>
<dbReference type="RefSeq" id="XP_028031471.1">
    <property type="nucleotide sequence ID" value="XM_028175670.1"/>
</dbReference>
<keyword evidence="2" id="KW-0732">Signal</keyword>
<protein>
    <submittedName>
        <fullName evidence="4">Uncharacterized protein LOC114243996</fullName>
    </submittedName>
</protein>
<gene>
    <name evidence="4" type="primary">LOC114243996</name>
</gene>
<organism evidence="3 4">
    <name type="scientific">Bombyx mandarina</name>
    <name type="common">Wild silk moth</name>
    <name type="synonym">Wild silkworm</name>
    <dbReference type="NCBI Taxonomy" id="7092"/>
    <lineage>
        <taxon>Eukaryota</taxon>
        <taxon>Metazoa</taxon>
        <taxon>Ecdysozoa</taxon>
        <taxon>Arthropoda</taxon>
        <taxon>Hexapoda</taxon>
        <taxon>Insecta</taxon>
        <taxon>Pterygota</taxon>
        <taxon>Neoptera</taxon>
        <taxon>Endopterygota</taxon>
        <taxon>Lepidoptera</taxon>
        <taxon>Glossata</taxon>
        <taxon>Ditrysia</taxon>
        <taxon>Bombycoidea</taxon>
        <taxon>Bombycidae</taxon>
        <taxon>Bombycinae</taxon>
        <taxon>Bombyx</taxon>
    </lineage>
</organism>
<reference evidence="4" key="1">
    <citation type="submission" date="2025-08" db="UniProtKB">
        <authorList>
            <consortium name="RefSeq"/>
        </authorList>
    </citation>
    <scope>IDENTIFICATION</scope>
    <source>
        <tissue evidence="4">Silk gland</tissue>
    </source>
</reference>
<dbReference type="OrthoDB" id="7314768at2759"/>
<proteinExistence type="predicted"/>
<dbReference type="AlphaFoldDB" id="A0A6J2JP55"/>
<dbReference type="GeneID" id="114243996"/>
<feature type="signal peptide" evidence="2">
    <location>
        <begin position="1"/>
        <end position="20"/>
    </location>
</feature>
<feature type="compositionally biased region" description="Polar residues" evidence="1">
    <location>
        <begin position="62"/>
        <end position="74"/>
    </location>
</feature>
<dbReference type="Proteomes" id="UP000504629">
    <property type="component" value="Unplaced"/>
</dbReference>
<feature type="chain" id="PRO_5026850305" evidence="2">
    <location>
        <begin position="21"/>
        <end position="151"/>
    </location>
</feature>